<keyword evidence="6 7" id="KW-0472">Membrane</keyword>
<dbReference type="InterPro" id="IPR042194">
    <property type="entry name" value="FHIPEP_1"/>
</dbReference>
<feature type="transmembrane region" description="Helical" evidence="7">
    <location>
        <begin position="146"/>
        <end position="169"/>
    </location>
</feature>
<organism evidence="9 10">
    <name type="scientific">Rhodobium orientis</name>
    <dbReference type="NCBI Taxonomy" id="34017"/>
    <lineage>
        <taxon>Bacteria</taxon>
        <taxon>Pseudomonadati</taxon>
        <taxon>Pseudomonadota</taxon>
        <taxon>Alphaproteobacteria</taxon>
        <taxon>Hyphomicrobiales</taxon>
        <taxon>Rhodobiaceae</taxon>
        <taxon>Rhodobium</taxon>
    </lineage>
</organism>
<evidence type="ECO:0000313" key="9">
    <source>
        <dbReference type="EMBL" id="RAI30010.1"/>
    </source>
</evidence>
<evidence type="ECO:0000256" key="6">
    <source>
        <dbReference type="ARBA" id="ARBA00023136"/>
    </source>
</evidence>
<evidence type="ECO:0000256" key="7">
    <source>
        <dbReference type="RuleBase" id="RU364093"/>
    </source>
</evidence>
<comment type="similarity">
    <text evidence="2 7">Belongs to the FHIPEP (flagella/HR/invasion proteins export pore) family.</text>
</comment>
<dbReference type="OrthoDB" id="9759185at2"/>
<evidence type="ECO:0000256" key="5">
    <source>
        <dbReference type="ARBA" id="ARBA00022989"/>
    </source>
</evidence>
<accession>A0A327JU08</accession>
<dbReference type="EMBL" id="NPEV01000001">
    <property type="protein sequence ID" value="RAI30010.1"/>
    <property type="molecule type" value="Genomic_DNA"/>
</dbReference>
<dbReference type="AlphaFoldDB" id="A0A327JU08"/>
<feature type="region of interest" description="Disordered" evidence="8">
    <location>
        <begin position="1"/>
        <end position="25"/>
    </location>
</feature>
<protein>
    <recommendedName>
        <fullName evidence="7">Flagellar biosynthesis protein FlhA</fullName>
    </recommendedName>
</protein>
<dbReference type="PANTHER" id="PTHR30161:SF1">
    <property type="entry name" value="FLAGELLAR BIOSYNTHESIS PROTEIN FLHA-RELATED"/>
    <property type="match status" value="1"/>
</dbReference>
<keyword evidence="3 7" id="KW-1003">Cell membrane</keyword>
<feature type="transmembrane region" description="Helical" evidence="7">
    <location>
        <begin position="75"/>
        <end position="94"/>
    </location>
</feature>
<dbReference type="PANTHER" id="PTHR30161">
    <property type="entry name" value="FLAGELLAR EXPORT PROTEIN, MEMBRANE FLHA SUBUNIT-RELATED"/>
    <property type="match status" value="1"/>
</dbReference>
<keyword evidence="10" id="KW-1185">Reference proteome</keyword>
<dbReference type="Gene3D" id="1.10.8.540">
    <property type="entry name" value="FHIPEP family, domain 3"/>
    <property type="match status" value="1"/>
</dbReference>
<keyword evidence="7" id="KW-1006">Bacterial flagellum protein export</keyword>
<dbReference type="GO" id="GO:0044780">
    <property type="term" value="P:bacterial-type flagellum assembly"/>
    <property type="evidence" value="ECO:0007669"/>
    <property type="project" value="InterPro"/>
</dbReference>
<comment type="caution">
    <text evidence="7">Lacks conserved residue(s) required for the propagation of feature annotation.</text>
</comment>
<gene>
    <name evidence="7 9" type="primary">flhA</name>
    <name evidence="9" type="ORF">CH339_00295</name>
</gene>
<evidence type="ECO:0000256" key="1">
    <source>
        <dbReference type="ARBA" id="ARBA00004651"/>
    </source>
</evidence>
<keyword evidence="9" id="KW-0282">Flagellum</keyword>
<keyword evidence="9" id="KW-0966">Cell projection</keyword>
<dbReference type="InterPro" id="IPR001712">
    <property type="entry name" value="T3SS_FHIPEP"/>
</dbReference>
<dbReference type="PRINTS" id="PR00949">
    <property type="entry name" value="TYPE3IMAPROT"/>
</dbReference>
<keyword evidence="4 7" id="KW-0812">Transmembrane</keyword>
<comment type="subcellular location">
    <subcellularLocation>
        <location evidence="1 7">Cell membrane</location>
        <topology evidence="1 7">Multi-pass membrane protein</topology>
    </subcellularLocation>
</comment>
<evidence type="ECO:0000256" key="4">
    <source>
        <dbReference type="ARBA" id="ARBA00022692"/>
    </source>
</evidence>
<dbReference type="RefSeq" id="WP_111432264.1">
    <property type="nucleotide sequence ID" value="NZ_JACIGG010000001.1"/>
</dbReference>
<dbReference type="Gene3D" id="3.40.50.12790">
    <property type="entry name" value="FHIPEP family, domain 4"/>
    <property type="match status" value="1"/>
</dbReference>
<sequence>MTDVTAGDVSAKAPAQPPAPGEVGAKAGAAGPNAFTITLSRIIATLKSGDLGLAAGVMTILVLLILPMPAMMLDVFLAISIIFSVLILMTALFIQTPLEFSAFPTVLLIATMLRLALNLASTRLILANGHEGTDAAGSVIQAFGSFVMRGNFVIGLIVFAILVIVNFIVITKGSGRIAEVAARFTLDAMPGKQMAIDADLSAGLIDEGQARERRKNLEDESAFFGAMDGASKFVRGDAIAGLLITFINIIGGIVIGVAQQDLSLADASHSYTLLTVGDGLVSQIPALIVSTAAGMLVSKAGVTGAADKALVAQLSGYPKALGVSSFVMVVMAALPGMPVIPFLTLAAGAGYVAYVSDRKQRMNQAQKVVAEAKAQAPAEPSEPPISEVLKMDDLRIELGYGLLPLINKADGPDRLTDQIKALRRQLAAELGVVMPPVRILDNVQIEANDYIIKIKEVEAGRGIVYPNLYMAMDPMGKQIDLPGAHTTEPTFGLPATWIEASLREEASIKGYTVVDPSTVMSTHLTETLRANVSDLLSYADVQKLLSELPKEQGKLVDDIVPGQITVSGIQRVLQTLLTERVSIRDLPSILEGIAEATGFTRSPQSIAEHVRTRLARQICAQYQAPGGYLPLIALSPKWEQEFGEALVGEGDNRQLAMAPSKLQEFVVAVRDAFEEAARMGEVPVLLTSPPIRPFVRSIVERFRSHTTVMSQSEIHPRARLKTVASI</sequence>
<dbReference type="NCBIfam" id="TIGR01398">
    <property type="entry name" value="FlhA"/>
    <property type="match status" value="1"/>
</dbReference>
<feature type="transmembrane region" description="Helical" evidence="7">
    <location>
        <begin position="326"/>
        <end position="354"/>
    </location>
</feature>
<dbReference type="PIRSF" id="PIRSF005419">
    <property type="entry name" value="FlhA"/>
    <property type="match status" value="1"/>
</dbReference>
<keyword evidence="7" id="KW-0813">Transport</keyword>
<proteinExistence type="inferred from homology"/>
<dbReference type="Pfam" id="PF00771">
    <property type="entry name" value="FHIPEP"/>
    <property type="match status" value="1"/>
</dbReference>
<name>A0A327JU08_9HYPH</name>
<dbReference type="GO" id="GO:0009306">
    <property type="term" value="P:protein secretion"/>
    <property type="evidence" value="ECO:0007669"/>
    <property type="project" value="InterPro"/>
</dbReference>
<keyword evidence="5 7" id="KW-1133">Transmembrane helix</keyword>
<evidence type="ECO:0000313" key="10">
    <source>
        <dbReference type="Proteomes" id="UP000249299"/>
    </source>
</evidence>
<keyword evidence="9" id="KW-0969">Cilium</keyword>
<dbReference type="InterPro" id="IPR025505">
    <property type="entry name" value="FHIPEP_CS"/>
</dbReference>
<keyword evidence="7" id="KW-1005">Bacterial flagellum biogenesis</keyword>
<dbReference type="PROSITE" id="PS00994">
    <property type="entry name" value="FHIPEP"/>
    <property type="match status" value="1"/>
</dbReference>
<keyword evidence="7" id="KW-0653">Protein transport</keyword>
<dbReference type="InterPro" id="IPR006301">
    <property type="entry name" value="FlhA"/>
</dbReference>
<feature type="transmembrane region" description="Helical" evidence="7">
    <location>
        <begin position="106"/>
        <end position="126"/>
    </location>
</feature>
<dbReference type="Proteomes" id="UP000249299">
    <property type="component" value="Unassembled WGS sequence"/>
</dbReference>
<evidence type="ECO:0000256" key="2">
    <source>
        <dbReference type="ARBA" id="ARBA00008835"/>
    </source>
</evidence>
<evidence type="ECO:0000256" key="3">
    <source>
        <dbReference type="ARBA" id="ARBA00022475"/>
    </source>
</evidence>
<feature type="transmembrane region" description="Helical" evidence="7">
    <location>
        <begin position="238"/>
        <end position="258"/>
    </location>
</feature>
<dbReference type="GO" id="GO:0005886">
    <property type="term" value="C:plasma membrane"/>
    <property type="evidence" value="ECO:0007669"/>
    <property type="project" value="UniProtKB-SubCell"/>
</dbReference>
<dbReference type="InterPro" id="IPR042196">
    <property type="entry name" value="FHIPEP_4"/>
</dbReference>
<dbReference type="Gene3D" id="3.40.30.60">
    <property type="entry name" value="FHIPEP family, domain 1"/>
    <property type="match status" value="1"/>
</dbReference>
<reference evidence="9 10" key="1">
    <citation type="submission" date="2017-07" db="EMBL/GenBank/DDBJ databases">
        <title>Draft Genome Sequences of Select Purple Nonsulfur Bacteria.</title>
        <authorList>
            <person name="Lasarre B."/>
            <person name="Mckinlay J.B."/>
        </authorList>
    </citation>
    <scope>NUCLEOTIDE SEQUENCE [LARGE SCALE GENOMIC DNA]</scope>
    <source>
        <strain evidence="9 10">DSM 11290</strain>
    </source>
</reference>
<comment type="function">
    <text evidence="7">Required for formation of the rod structure of the flagellar apparatus. Together with FliI and FliH, may constitute the export apparatus of flagellin.</text>
</comment>
<evidence type="ECO:0000256" key="8">
    <source>
        <dbReference type="SAM" id="MobiDB-lite"/>
    </source>
</evidence>
<feature type="transmembrane region" description="Helical" evidence="7">
    <location>
        <begin position="51"/>
        <end position="69"/>
    </location>
</feature>
<comment type="caution">
    <text evidence="9">The sequence shown here is derived from an EMBL/GenBank/DDBJ whole genome shotgun (WGS) entry which is preliminary data.</text>
</comment>
<dbReference type="InterPro" id="IPR042193">
    <property type="entry name" value="FHIPEP_3"/>
</dbReference>